<feature type="non-terminal residue" evidence="1">
    <location>
        <position position="267"/>
    </location>
</feature>
<proteinExistence type="predicted"/>
<reference evidence="1" key="1">
    <citation type="submission" date="2023-10" db="EMBL/GenBank/DDBJ databases">
        <authorList>
            <person name="Chen Y."/>
            <person name="Shah S."/>
            <person name="Dougan E. K."/>
            <person name="Thang M."/>
            <person name="Chan C."/>
        </authorList>
    </citation>
    <scope>NUCLEOTIDE SEQUENCE [LARGE SCALE GENOMIC DNA]</scope>
</reference>
<comment type="caution">
    <text evidence="1">The sequence shown here is derived from an EMBL/GenBank/DDBJ whole genome shotgun (WGS) entry which is preliminary data.</text>
</comment>
<protein>
    <submittedName>
        <fullName evidence="1">Uncharacterized protein</fullName>
    </submittedName>
</protein>
<accession>A0ABN9XYT7</accession>
<sequence>MRPGYLPQILSGPIAAGLLALSTRRQPCPAPLGPPSCPETCAEAPPCVCPGTPACVCPEPAACPLTKLGWEEVLIRYDGGDACHERVAPWPQTHASWVVRIVGLRSCGRLPRLDKPAYRFKQALDLGALKGYAREGRPSAVRPALQDGAAAGDPPIEVADVVMPNREAAGSDAGAAPALAAVGDDASPAYPQAGPLDMPRGHAWVLMEGGRADDLGDELVLGPGGLRLSDYDAMILRRGQCRRPELSPPMEGGEFVRARREELAGQL</sequence>
<evidence type="ECO:0000313" key="1">
    <source>
        <dbReference type="EMBL" id="CAK0905288.1"/>
    </source>
</evidence>
<evidence type="ECO:0000313" key="2">
    <source>
        <dbReference type="Proteomes" id="UP001189429"/>
    </source>
</evidence>
<dbReference type="EMBL" id="CAUYUJ010021531">
    <property type="protein sequence ID" value="CAK0905288.1"/>
    <property type="molecule type" value="Genomic_DNA"/>
</dbReference>
<gene>
    <name evidence="1" type="ORF">PCOR1329_LOCUS81036</name>
</gene>
<name>A0ABN9XYT7_9DINO</name>
<keyword evidence="2" id="KW-1185">Reference proteome</keyword>
<dbReference type="Proteomes" id="UP001189429">
    <property type="component" value="Unassembled WGS sequence"/>
</dbReference>
<organism evidence="1 2">
    <name type="scientific">Prorocentrum cordatum</name>
    <dbReference type="NCBI Taxonomy" id="2364126"/>
    <lineage>
        <taxon>Eukaryota</taxon>
        <taxon>Sar</taxon>
        <taxon>Alveolata</taxon>
        <taxon>Dinophyceae</taxon>
        <taxon>Prorocentrales</taxon>
        <taxon>Prorocentraceae</taxon>
        <taxon>Prorocentrum</taxon>
    </lineage>
</organism>